<name>A0A517R3F1_9PLAN</name>
<dbReference type="InterPro" id="IPR012337">
    <property type="entry name" value="RNaseH-like_sf"/>
</dbReference>
<feature type="domain" description="Integrase catalytic" evidence="1">
    <location>
        <begin position="1"/>
        <end position="72"/>
    </location>
</feature>
<dbReference type="EMBL" id="CP036268">
    <property type="protein sequence ID" value="QDT38376.1"/>
    <property type="molecule type" value="Genomic_DNA"/>
</dbReference>
<accession>A0A517R3F1</accession>
<dbReference type="AlphaFoldDB" id="A0A517R3F1"/>
<dbReference type="GO" id="GO:0003676">
    <property type="term" value="F:nucleic acid binding"/>
    <property type="evidence" value="ECO:0007669"/>
    <property type="project" value="InterPro"/>
</dbReference>
<organism evidence="2 3">
    <name type="scientific">Stratiformator vulcanicus</name>
    <dbReference type="NCBI Taxonomy" id="2527980"/>
    <lineage>
        <taxon>Bacteria</taxon>
        <taxon>Pseudomonadati</taxon>
        <taxon>Planctomycetota</taxon>
        <taxon>Planctomycetia</taxon>
        <taxon>Planctomycetales</taxon>
        <taxon>Planctomycetaceae</taxon>
        <taxon>Stratiformator</taxon>
    </lineage>
</organism>
<dbReference type="InterPro" id="IPR036397">
    <property type="entry name" value="RNaseH_sf"/>
</dbReference>
<gene>
    <name evidence="2" type="ORF">Pan189_27690</name>
</gene>
<dbReference type="GO" id="GO:0015074">
    <property type="term" value="P:DNA integration"/>
    <property type="evidence" value="ECO:0007669"/>
    <property type="project" value="InterPro"/>
</dbReference>
<dbReference type="Pfam" id="PF13683">
    <property type="entry name" value="rve_3"/>
    <property type="match status" value="1"/>
</dbReference>
<dbReference type="PANTHER" id="PTHR47515">
    <property type="entry name" value="LOW CALCIUM RESPONSE LOCUS PROTEIN T"/>
    <property type="match status" value="1"/>
</dbReference>
<dbReference type="SUPFAM" id="SSF53098">
    <property type="entry name" value="Ribonuclease H-like"/>
    <property type="match status" value="1"/>
</dbReference>
<evidence type="ECO:0000313" key="3">
    <source>
        <dbReference type="Proteomes" id="UP000317318"/>
    </source>
</evidence>
<evidence type="ECO:0000313" key="2">
    <source>
        <dbReference type="EMBL" id="QDT38376.1"/>
    </source>
</evidence>
<dbReference type="PROSITE" id="PS50994">
    <property type="entry name" value="INTEGRASE"/>
    <property type="match status" value="1"/>
</dbReference>
<proteinExistence type="predicted"/>
<reference evidence="2 3" key="1">
    <citation type="submission" date="2019-02" db="EMBL/GenBank/DDBJ databases">
        <title>Deep-cultivation of Planctomycetes and their phenomic and genomic characterization uncovers novel biology.</title>
        <authorList>
            <person name="Wiegand S."/>
            <person name="Jogler M."/>
            <person name="Boedeker C."/>
            <person name="Pinto D."/>
            <person name="Vollmers J."/>
            <person name="Rivas-Marin E."/>
            <person name="Kohn T."/>
            <person name="Peeters S.H."/>
            <person name="Heuer A."/>
            <person name="Rast P."/>
            <person name="Oberbeckmann S."/>
            <person name="Bunk B."/>
            <person name="Jeske O."/>
            <person name="Meyerdierks A."/>
            <person name="Storesund J.E."/>
            <person name="Kallscheuer N."/>
            <person name="Luecker S."/>
            <person name="Lage O.M."/>
            <person name="Pohl T."/>
            <person name="Merkel B.J."/>
            <person name="Hornburger P."/>
            <person name="Mueller R.-W."/>
            <person name="Bruemmer F."/>
            <person name="Labrenz M."/>
            <person name="Spormann A.M."/>
            <person name="Op den Camp H."/>
            <person name="Overmann J."/>
            <person name="Amann R."/>
            <person name="Jetten M.S.M."/>
            <person name="Mascher T."/>
            <person name="Medema M.H."/>
            <person name="Devos D.P."/>
            <person name="Kaster A.-K."/>
            <person name="Ovreas L."/>
            <person name="Rohde M."/>
            <person name="Galperin M.Y."/>
            <person name="Jogler C."/>
        </authorList>
    </citation>
    <scope>NUCLEOTIDE SEQUENCE [LARGE SCALE GENOMIC DNA]</scope>
    <source>
        <strain evidence="2 3">Pan189</strain>
    </source>
</reference>
<dbReference type="PANTHER" id="PTHR47515:SF1">
    <property type="entry name" value="BLR2054 PROTEIN"/>
    <property type="match status" value="1"/>
</dbReference>
<dbReference type="InterPro" id="IPR001584">
    <property type="entry name" value="Integrase_cat-core"/>
</dbReference>
<sequence>MKLDFSRPGKPTDNPFAESFNGRLRAECLNEHWLLSLQDAQEKVDQWRHDYNHIRPHSSLGQVPPAEFAAQVSSSGYASG</sequence>
<dbReference type="KEGG" id="svp:Pan189_27690"/>
<keyword evidence="3" id="KW-1185">Reference proteome</keyword>
<protein>
    <recommendedName>
        <fullName evidence="1">Integrase catalytic domain-containing protein</fullName>
    </recommendedName>
</protein>
<evidence type="ECO:0000259" key="1">
    <source>
        <dbReference type="PROSITE" id="PS50994"/>
    </source>
</evidence>
<dbReference type="Gene3D" id="3.30.420.10">
    <property type="entry name" value="Ribonuclease H-like superfamily/Ribonuclease H"/>
    <property type="match status" value="1"/>
</dbReference>
<dbReference type="Proteomes" id="UP000317318">
    <property type="component" value="Chromosome"/>
</dbReference>